<evidence type="ECO:0000313" key="1">
    <source>
        <dbReference type="EMBL" id="MFC6044849.1"/>
    </source>
</evidence>
<gene>
    <name evidence="1" type="ORF">ACFPYL_17295</name>
</gene>
<dbReference type="EMBL" id="JBHSRJ010000006">
    <property type="protein sequence ID" value="MFC6044849.1"/>
    <property type="molecule type" value="Genomic_DNA"/>
</dbReference>
<sequence length="91" mass="9884">MDDQAALLARRVALAASAWLSAPTDIDVYRRLVEAVGEWESYCGPVLEVDGASSSEEELLDELADVSPPQPLGVGMADLEARLRRQAREQS</sequence>
<evidence type="ECO:0000313" key="2">
    <source>
        <dbReference type="Proteomes" id="UP001596135"/>
    </source>
</evidence>
<organism evidence="1 2">
    <name type="scientific">Nocardioides hankookensis</name>
    <dbReference type="NCBI Taxonomy" id="443157"/>
    <lineage>
        <taxon>Bacteria</taxon>
        <taxon>Bacillati</taxon>
        <taxon>Actinomycetota</taxon>
        <taxon>Actinomycetes</taxon>
        <taxon>Propionibacteriales</taxon>
        <taxon>Nocardioidaceae</taxon>
        <taxon>Nocardioides</taxon>
    </lineage>
</organism>
<accession>A0ABW1LLV1</accession>
<reference evidence="2" key="1">
    <citation type="journal article" date="2019" name="Int. J. Syst. Evol. Microbiol.">
        <title>The Global Catalogue of Microorganisms (GCM) 10K type strain sequencing project: providing services to taxonomists for standard genome sequencing and annotation.</title>
        <authorList>
            <consortium name="The Broad Institute Genomics Platform"/>
            <consortium name="The Broad Institute Genome Sequencing Center for Infectious Disease"/>
            <person name="Wu L."/>
            <person name="Ma J."/>
        </authorList>
    </citation>
    <scope>NUCLEOTIDE SEQUENCE [LARGE SCALE GENOMIC DNA]</scope>
    <source>
        <strain evidence="2">CCUG 54522</strain>
    </source>
</reference>
<comment type="caution">
    <text evidence="1">The sequence shown here is derived from an EMBL/GenBank/DDBJ whole genome shotgun (WGS) entry which is preliminary data.</text>
</comment>
<keyword evidence="2" id="KW-1185">Reference proteome</keyword>
<protein>
    <submittedName>
        <fullName evidence="1">Uncharacterized protein</fullName>
    </submittedName>
</protein>
<proteinExistence type="predicted"/>
<name>A0ABW1LLV1_9ACTN</name>
<dbReference type="Proteomes" id="UP001596135">
    <property type="component" value="Unassembled WGS sequence"/>
</dbReference>
<dbReference type="RefSeq" id="WP_379156984.1">
    <property type="nucleotide sequence ID" value="NZ_JBHSRJ010000006.1"/>
</dbReference>